<dbReference type="EMBL" id="JAKRCV010000086">
    <property type="protein sequence ID" value="MCG7323589.1"/>
    <property type="molecule type" value="Genomic_DNA"/>
</dbReference>
<organism evidence="2 3">
    <name type="scientific">Arsenicicoccus bolidensis</name>
    <dbReference type="NCBI Taxonomy" id="229480"/>
    <lineage>
        <taxon>Bacteria</taxon>
        <taxon>Bacillati</taxon>
        <taxon>Actinomycetota</taxon>
        <taxon>Actinomycetes</taxon>
        <taxon>Micrococcales</taxon>
        <taxon>Intrasporangiaceae</taxon>
        <taxon>Arsenicicoccus</taxon>
    </lineage>
</organism>
<comment type="caution">
    <text evidence="2">The sequence shown here is derived from an EMBL/GenBank/DDBJ whole genome shotgun (WGS) entry which is preliminary data.</text>
</comment>
<protein>
    <submittedName>
        <fullName evidence="2">Uncharacterized protein</fullName>
    </submittedName>
</protein>
<name>A0ABS9Q707_9MICO</name>
<proteinExistence type="predicted"/>
<dbReference type="RefSeq" id="WP_029211083.1">
    <property type="nucleotide sequence ID" value="NZ_JAKRCV010000086.1"/>
</dbReference>
<keyword evidence="3" id="KW-1185">Reference proteome</keyword>
<sequence>MLQVGSGLAIRESDTIRSRVAWAGSARLLLGPEVGELSRADLVDADSDADVRVIDPMEYGRDTDDLDHGDDLRGDERNRDEFRDGDADRLSDSDAGPRGDRDTGVLDDGDATRR</sequence>
<evidence type="ECO:0000256" key="1">
    <source>
        <dbReference type="SAM" id="MobiDB-lite"/>
    </source>
</evidence>
<evidence type="ECO:0000313" key="2">
    <source>
        <dbReference type="EMBL" id="MCG7323589.1"/>
    </source>
</evidence>
<dbReference type="Proteomes" id="UP001521931">
    <property type="component" value="Unassembled WGS sequence"/>
</dbReference>
<evidence type="ECO:0000313" key="3">
    <source>
        <dbReference type="Proteomes" id="UP001521931"/>
    </source>
</evidence>
<feature type="region of interest" description="Disordered" evidence="1">
    <location>
        <begin position="54"/>
        <end position="114"/>
    </location>
</feature>
<gene>
    <name evidence="2" type="ORF">MHL29_17065</name>
</gene>
<feature type="compositionally biased region" description="Basic and acidic residues" evidence="1">
    <location>
        <begin position="69"/>
        <end position="114"/>
    </location>
</feature>
<feature type="compositionally biased region" description="Basic and acidic residues" evidence="1">
    <location>
        <begin position="54"/>
        <end position="63"/>
    </location>
</feature>
<reference evidence="2 3" key="1">
    <citation type="submission" date="2022-02" db="EMBL/GenBank/DDBJ databases">
        <title>Uncovering new skin microbiome diversity through culturing and metagenomics.</title>
        <authorList>
            <person name="Conlan S."/>
            <person name="Deming C."/>
            <person name="Nisc Comparative Sequencing Program N."/>
            <person name="Segre J.A."/>
        </authorList>
    </citation>
    <scope>NUCLEOTIDE SEQUENCE [LARGE SCALE GENOMIC DNA]</scope>
    <source>
        <strain evidence="2 3">ACRQZ</strain>
    </source>
</reference>
<accession>A0ABS9Q707</accession>